<keyword evidence="3" id="KW-1185">Reference proteome</keyword>
<dbReference type="RefSeq" id="WP_394835910.1">
    <property type="nucleotide sequence ID" value="NZ_CP089929.1"/>
</dbReference>
<protein>
    <recommendedName>
        <fullName evidence="4">Metalloprotease</fullName>
    </recommendedName>
</protein>
<accession>A0ABZ2L5P2</accession>
<proteinExistence type="predicted"/>
<reference evidence="2" key="1">
    <citation type="submission" date="2021-12" db="EMBL/GenBank/DDBJ databases">
        <title>Discovery of the Pendulisporaceae a myxobacterial family with distinct sporulation behavior and unique specialized metabolism.</title>
        <authorList>
            <person name="Garcia R."/>
            <person name="Popoff A."/>
            <person name="Bader C.D."/>
            <person name="Loehr J."/>
            <person name="Walesch S."/>
            <person name="Walt C."/>
            <person name="Boldt J."/>
            <person name="Bunk B."/>
            <person name="Haeckl F.J.F.P.J."/>
            <person name="Gunesch A.P."/>
            <person name="Birkelbach J."/>
            <person name="Nuebel U."/>
            <person name="Pietschmann T."/>
            <person name="Bach T."/>
            <person name="Mueller R."/>
        </authorList>
    </citation>
    <scope>NUCLEOTIDE SEQUENCE</scope>
    <source>
        <strain evidence="2">MSr11367</strain>
    </source>
</reference>
<evidence type="ECO:0000256" key="1">
    <source>
        <dbReference type="SAM" id="SignalP"/>
    </source>
</evidence>
<evidence type="ECO:0000313" key="3">
    <source>
        <dbReference type="Proteomes" id="UP001374803"/>
    </source>
</evidence>
<feature type="signal peptide" evidence="1">
    <location>
        <begin position="1"/>
        <end position="31"/>
    </location>
</feature>
<name>A0ABZ2L5P2_9BACT</name>
<feature type="chain" id="PRO_5045152581" description="Metalloprotease" evidence="1">
    <location>
        <begin position="32"/>
        <end position="318"/>
    </location>
</feature>
<sequence>MNKGLYRTALRSVAGVGAVFAIGLSSTSATGGPVQLDVFVPPNDLHLQDGLFNAGGLTKEQFDGVIAHTNSFFAPVVTGHGGTLQINALWDNSTVNANASRNGNTWVVNMYGGLARRPEVTPEGFALVLCHELGHHLGGYVFKRNDWAAAEGQSDWFATQVCARKIWQDDAAGNAAFRTSAPQILRDMCDAQWATAEEQNLCYRVGSGGISLGALLATLSSTSVDISTPDTTVVSTTNSGSYPGAQCRLDTYITGALCTVQGDPSVIPGVNSATPKNNVDSEKEAAKYRCLPSSTGVPGYNGKDVPTCWFKALVPASR</sequence>
<evidence type="ECO:0008006" key="4">
    <source>
        <dbReference type="Google" id="ProtNLM"/>
    </source>
</evidence>
<dbReference type="Proteomes" id="UP001374803">
    <property type="component" value="Chromosome"/>
</dbReference>
<dbReference type="SUPFAM" id="SSF55486">
    <property type="entry name" value="Metalloproteases ('zincins'), catalytic domain"/>
    <property type="match status" value="1"/>
</dbReference>
<dbReference type="EMBL" id="CP089983">
    <property type="protein sequence ID" value="WXB06262.1"/>
    <property type="molecule type" value="Genomic_DNA"/>
</dbReference>
<evidence type="ECO:0000313" key="2">
    <source>
        <dbReference type="EMBL" id="WXB06262.1"/>
    </source>
</evidence>
<organism evidence="2 3">
    <name type="scientific">Pendulispora rubella</name>
    <dbReference type="NCBI Taxonomy" id="2741070"/>
    <lineage>
        <taxon>Bacteria</taxon>
        <taxon>Pseudomonadati</taxon>
        <taxon>Myxococcota</taxon>
        <taxon>Myxococcia</taxon>
        <taxon>Myxococcales</taxon>
        <taxon>Sorangiineae</taxon>
        <taxon>Pendulisporaceae</taxon>
        <taxon>Pendulispora</taxon>
    </lineage>
</organism>
<keyword evidence="1" id="KW-0732">Signal</keyword>
<gene>
    <name evidence="2" type="ORF">LVJ94_03245</name>
</gene>